<protein>
    <submittedName>
        <fullName evidence="2">Extracellular solute-binding protein</fullName>
    </submittedName>
</protein>
<dbReference type="Gene3D" id="3.40.190.10">
    <property type="entry name" value="Periplasmic binding protein-like II"/>
    <property type="match status" value="2"/>
</dbReference>
<sequence>MTTRTLTRTGTRAGTRAGAASLAAASLLALSACGGSGGGSGDGAGAWILTGGGWPNVESDIERWNEQAEDGRQIAVESFENDAYKERIRTVVGSGEAPTLIMNWTGGTLAEYVAEERVVDLSDEVGDLESRVHDSVWQNGVVDGSVYGVPMSGVQPAVMYLNQDVFDEAGVEPPQTWAEVKEVIPQLRDAGYTPFSLAGGSVWPALMWLQYLTDRHGGAEVFQAVVDGEEGAWSDESILWALEEIQWLADEGGFDETFTGVDASQNEDARLLAEGEAAMLLQGSWVYSTIHADFPEFAESDAFAFTEFPALESGEGDPSNVTGNPANFWSVSADASEEEQQVAVDYISEHLYNDEYVQNTLDDGNLPPLNDIGEEIEAAENADFLTFADELVSEADHFQLSWDQAVSPEVSQPLMENLEKILVGEITPEEFSEAMNGQQG</sequence>
<reference evidence="3" key="1">
    <citation type="journal article" date="2019" name="Int. J. Syst. Evol. Microbiol.">
        <title>The Global Catalogue of Microorganisms (GCM) 10K type strain sequencing project: providing services to taxonomists for standard genome sequencing and annotation.</title>
        <authorList>
            <consortium name="The Broad Institute Genomics Platform"/>
            <consortium name="The Broad Institute Genome Sequencing Center for Infectious Disease"/>
            <person name="Wu L."/>
            <person name="Ma J."/>
        </authorList>
    </citation>
    <scope>NUCLEOTIDE SEQUENCE [LARGE SCALE GENOMIC DNA]</scope>
    <source>
        <strain evidence="3">JCM 11483</strain>
    </source>
</reference>
<feature type="signal peptide" evidence="1">
    <location>
        <begin position="1"/>
        <end position="34"/>
    </location>
</feature>
<dbReference type="Pfam" id="PF01547">
    <property type="entry name" value="SBP_bac_1"/>
    <property type="match status" value="1"/>
</dbReference>
<dbReference type="SUPFAM" id="SSF53850">
    <property type="entry name" value="Periplasmic binding protein-like II"/>
    <property type="match status" value="1"/>
</dbReference>
<keyword evidence="1" id="KW-0732">Signal</keyword>
<dbReference type="PANTHER" id="PTHR43649">
    <property type="entry name" value="ARABINOSE-BINDING PROTEIN-RELATED"/>
    <property type="match status" value="1"/>
</dbReference>
<gene>
    <name evidence="2" type="ORF">GCM10020260_07170</name>
</gene>
<feature type="chain" id="PRO_5045320734" evidence="1">
    <location>
        <begin position="35"/>
        <end position="440"/>
    </location>
</feature>
<evidence type="ECO:0000256" key="1">
    <source>
        <dbReference type="SAM" id="SignalP"/>
    </source>
</evidence>
<accession>A0ABP6R9F4</accession>
<dbReference type="InterPro" id="IPR006059">
    <property type="entry name" value="SBP"/>
</dbReference>
<dbReference type="EMBL" id="BAAAYG010000003">
    <property type="protein sequence ID" value="GAA3281526.1"/>
    <property type="molecule type" value="Genomic_DNA"/>
</dbReference>
<dbReference type="RefSeq" id="WP_344718264.1">
    <property type="nucleotide sequence ID" value="NZ_BAAAYG010000003.1"/>
</dbReference>
<dbReference type="InterPro" id="IPR050490">
    <property type="entry name" value="Bact_solute-bd_prot1"/>
</dbReference>
<comment type="caution">
    <text evidence="2">The sequence shown here is derived from an EMBL/GenBank/DDBJ whole genome shotgun (WGS) entry which is preliminary data.</text>
</comment>
<evidence type="ECO:0000313" key="3">
    <source>
        <dbReference type="Proteomes" id="UP001501736"/>
    </source>
</evidence>
<evidence type="ECO:0000313" key="2">
    <source>
        <dbReference type="EMBL" id="GAA3281526.1"/>
    </source>
</evidence>
<organism evidence="2 3">
    <name type="scientific">Nesterenkonia halobia</name>
    <dbReference type="NCBI Taxonomy" id="37922"/>
    <lineage>
        <taxon>Bacteria</taxon>
        <taxon>Bacillati</taxon>
        <taxon>Actinomycetota</taxon>
        <taxon>Actinomycetes</taxon>
        <taxon>Micrococcales</taxon>
        <taxon>Micrococcaceae</taxon>
        <taxon>Nesterenkonia</taxon>
    </lineage>
</organism>
<dbReference type="PROSITE" id="PS51257">
    <property type="entry name" value="PROKAR_LIPOPROTEIN"/>
    <property type="match status" value="1"/>
</dbReference>
<proteinExistence type="predicted"/>
<dbReference type="Proteomes" id="UP001501736">
    <property type="component" value="Unassembled WGS sequence"/>
</dbReference>
<dbReference type="PANTHER" id="PTHR43649:SF14">
    <property type="entry name" value="BLR3389 PROTEIN"/>
    <property type="match status" value="1"/>
</dbReference>
<keyword evidence="3" id="KW-1185">Reference proteome</keyword>
<name>A0ABP6R9F4_9MICC</name>